<dbReference type="CDD" id="cd06261">
    <property type="entry name" value="TM_PBP2"/>
    <property type="match status" value="1"/>
</dbReference>
<feature type="transmembrane region" description="Helical" evidence="7">
    <location>
        <begin position="351"/>
        <end position="379"/>
    </location>
</feature>
<feature type="transmembrane region" description="Helical" evidence="7">
    <location>
        <begin position="146"/>
        <end position="170"/>
    </location>
</feature>
<proteinExistence type="predicted"/>
<evidence type="ECO:0000256" key="6">
    <source>
        <dbReference type="ARBA" id="ARBA00023136"/>
    </source>
</evidence>
<comment type="caution">
    <text evidence="9">The sequence shown here is derived from an EMBL/GenBank/DDBJ whole genome shotgun (WGS) entry which is preliminary data.</text>
</comment>
<comment type="subcellular location">
    <subcellularLocation>
        <location evidence="1">Cell membrane</location>
        <topology evidence="1">Multi-pass membrane protein</topology>
    </subcellularLocation>
</comment>
<feature type="transmembrane region" description="Helical" evidence="7">
    <location>
        <begin position="422"/>
        <end position="443"/>
    </location>
</feature>
<evidence type="ECO:0000256" key="7">
    <source>
        <dbReference type="SAM" id="Phobius"/>
    </source>
</evidence>
<keyword evidence="3" id="KW-1003">Cell membrane</keyword>
<feature type="transmembrane region" description="Helical" evidence="7">
    <location>
        <begin position="391"/>
        <end position="416"/>
    </location>
</feature>
<dbReference type="RefSeq" id="WP_106723405.1">
    <property type="nucleotide sequence ID" value="NZ_PXYL01000003.1"/>
</dbReference>
<dbReference type="PANTHER" id="PTHR30183">
    <property type="entry name" value="MOLYBDENUM TRANSPORT SYSTEM PERMEASE PROTEIN MODB"/>
    <property type="match status" value="1"/>
</dbReference>
<dbReference type="Gene3D" id="1.10.3720.10">
    <property type="entry name" value="MetI-like"/>
    <property type="match status" value="2"/>
</dbReference>
<dbReference type="Proteomes" id="UP000240653">
    <property type="component" value="Unassembled WGS sequence"/>
</dbReference>
<feature type="transmembrane region" description="Helical" evidence="7">
    <location>
        <begin position="55"/>
        <end position="85"/>
    </location>
</feature>
<gene>
    <name evidence="9" type="ORF">C7I85_07890</name>
</gene>
<feature type="transmembrane region" description="Helical" evidence="7">
    <location>
        <begin position="247"/>
        <end position="272"/>
    </location>
</feature>
<feature type="transmembrane region" description="Helical" evidence="7">
    <location>
        <begin position="301"/>
        <end position="331"/>
    </location>
</feature>
<evidence type="ECO:0000256" key="2">
    <source>
        <dbReference type="ARBA" id="ARBA00022448"/>
    </source>
</evidence>
<evidence type="ECO:0000313" key="9">
    <source>
        <dbReference type="EMBL" id="PSJ62222.1"/>
    </source>
</evidence>
<accession>A0A2P7SI89</accession>
<dbReference type="AlphaFoldDB" id="A0A2P7SI89"/>
<dbReference type="InterPro" id="IPR035906">
    <property type="entry name" value="MetI-like_sf"/>
</dbReference>
<dbReference type="InterPro" id="IPR000515">
    <property type="entry name" value="MetI-like"/>
</dbReference>
<reference evidence="9 10" key="1">
    <citation type="submission" date="2018-03" db="EMBL/GenBank/DDBJ databases">
        <title>The draft genome of Mesorhizobium soli JCM 19897.</title>
        <authorList>
            <person name="Li L."/>
            <person name="Liu L."/>
            <person name="Liang L."/>
            <person name="Wang T."/>
            <person name="Zhang X."/>
        </authorList>
    </citation>
    <scope>NUCLEOTIDE SEQUENCE [LARGE SCALE GENOMIC DNA]</scope>
    <source>
        <strain evidence="9 10">JCM 19897</strain>
    </source>
</reference>
<evidence type="ECO:0000256" key="5">
    <source>
        <dbReference type="ARBA" id="ARBA00022989"/>
    </source>
</evidence>
<keyword evidence="10" id="KW-1185">Reference proteome</keyword>
<feature type="transmembrane region" description="Helical" evidence="7">
    <location>
        <begin position="475"/>
        <end position="496"/>
    </location>
</feature>
<feature type="domain" description="ABC transmembrane type-1" evidence="8">
    <location>
        <begin position="355"/>
        <end position="546"/>
    </location>
</feature>
<evidence type="ECO:0000259" key="8">
    <source>
        <dbReference type="PROSITE" id="PS50928"/>
    </source>
</evidence>
<keyword evidence="6 7" id="KW-0472">Membrane</keyword>
<keyword evidence="2" id="KW-0813">Transport</keyword>
<sequence length="559" mass="59245">MLARLGPPLAILLLAGPILAGLAGTLLPAFGYLPALGGEAFTLAHVTKLLAQPGLATSMLLSLVPGLITTIVSLGVVAFFIAGFAGTKTFSRVQHLVSPLLSVPHAAAAFGLAFLIAPSGMIARLVSPGLTGWQQPPDLLIVNDPLGLSMMAGLVMKEVPFLLLIALAALPQVDLFRTRRLAAALGYGRIAGFVYGVWPPLYRQIRLAVFAVIAFSSSVVDVAVILGPTTPAPLAVRLLRWMNDPELSMRFFASAGALLQLGVTAAAILLWIGFERLGAWLRDHACARGLRFRRDTWAGRAAFAGMSLAALLTFAGLATLALWSVAGLWQFPNVLPDSFTLKSWIAAAPRIAGPLASTLLVATLSTLIAVALTVLCLLNENRTGRIAGRRAMWLIYLPLIVPQVAFLFGLQLLFVFTGTVASLPALVLVHLVFVMPYVFLSLADPWRAFDPRFEAVAAGLGKSRLSTLLAIRLPMLLRAILVAAAVGFAVSIGLYLPTVLIGAGRLETVTTEAVALASGGNRRIIGVYAFVQMVLPAIGFAVATVVPALIFRHRRAMRV</sequence>
<name>A0A2P7SI89_9HYPH</name>
<evidence type="ECO:0000256" key="1">
    <source>
        <dbReference type="ARBA" id="ARBA00004651"/>
    </source>
</evidence>
<feature type="transmembrane region" description="Helical" evidence="7">
    <location>
        <begin position="106"/>
        <end position="126"/>
    </location>
</feature>
<feature type="transmembrane region" description="Helical" evidence="7">
    <location>
        <begin position="207"/>
        <end position="227"/>
    </location>
</feature>
<keyword evidence="5 7" id="KW-1133">Transmembrane helix</keyword>
<evidence type="ECO:0000256" key="4">
    <source>
        <dbReference type="ARBA" id="ARBA00022692"/>
    </source>
</evidence>
<evidence type="ECO:0000313" key="10">
    <source>
        <dbReference type="Proteomes" id="UP000240653"/>
    </source>
</evidence>
<dbReference type="GO" id="GO:0055085">
    <property type="term" value="P:transmembrane transport"/>
    <property type="evidence" value="ECO:0007669"/>
    <property type="project" value="InterPro"/>
</dbReference>
<dbReference type="EMBL" id="PXYL01000003">
    <property type="protein sequence ID" value="PSJ62222.1"/>
    <property type="molecule type" value="Genomic_DNA"/>
</dbReference>
<dbReference type="PANTHER" id="PTHR30183:SF6">
    <property type="entry name" value="INNER MEMBRANE ABC TRANSPORTER PERMEASE PROTEIN YNJC"/>
    <property type="match status" value="1"/>
</dbReference>
<dbReference type="GO" id="GO:0005886">
    <property type="term" value="C:plasma membrane"/>
    <property type="evidence" value="ECO:0007669"/>
    <property type="project" value="UniProtKB-SubCell"/>
</dbReference>
<dbReference type="OrthoDB" id="7852521at2"/>
<dbReference type="PROSITE" id="PS50928">
    <property type="entry name" value="ABC_TM1"/>
    <property type="match status" value="1"/>
</dbReference>
<feature type="transmembrane region" description="Helical" evidence="7">
    <location>
        <begin position="525"/>
        <end position="551"/>
    </location>
</feature>
<keyword evidence="4 7" id="KW-0812">Transmembrane</keyword>
<evidence type="ECO:0000256" key="3">
    <source>
        <dbReference type="ARBA" id="ARBA00022475"/>
    </source>
</evidence>
<protein>
    <submittedName>
        <fullName evidence="9">ABC transporter permease</fullName>
    </submittedName>
</protein>
<dbReference type="SUPFAM" id="SSF161098">
    <property type="entry name" value="MetI-like"/>
    <property type="match status" value="2"/>
</dbReference>
<organism evidence="9 10">
    <name type="scientific">Pseudaminobacter soli</name>
    <name type="common">ex Li et al. 2025</name>
    <dbReference type="NCBI Taxonomy" id="1295366"/>
    <lineage>
        <taxon>Bacteria</taxon>
        <taxon>Pseudomonadati</taxon>
        <taxon>Pseudomonadota</taxon>
        <taxon>Alphaproteobacteria</taxon>
        <taxon>Hyphomicrobiales</taxon>
        <taxon>Phyllobacteriaceae</taxon>
        <taxon>Pseudaminobacter</taxon>
    </lineage>
</organism>